<organism evidence="2 3">
    <name type="scientific">Rahnella ecdela</name>
    <dbReference type="NCBI Taxonomy" id="2816250"/>
    <lineage>
        <taxon>Bacteria</taxon>
        <taxon>Pseudomonadati</taxon>
        <taxon>Pseudomonadota</taxon>
        <taxon>Gammaproteobacteria</taxon>
        <taxon>Enterobacterales</taxon>
        <taxon>Yersiniaceae</taxon>
        <taxon>Rahnella</taxon>
    </lineage>
</organism>
<reference evidence="2 3" key="1">
    <citation type="submission" date="2021-03" db="EMBL/GenBank/DDBJ databases">
        <title>Five novel Rahnella species.</title>
        <authorList>
            <person name="Brady C."/>
            <person name="Asselin J."/>
            <person name="Beer S."/>
            <person name="Bruberg M.B."/>
            <person name="Crampton B."/>
            <person name="Venter S."/>
            <person name="Arnold D."/>
            <person name="Denman S."/>
        </authorList>
    </citation>
    <scope>NUCLEOTIDE SEQUENCE [LARGE SCALE GENOMIC DNA]</scope>
    <source>
        <strain evidence="2 3">FRB 231</strain>
    </source>
</reference>
<dbReference type="Pfam" id="PF00535">
    <property type="entry name" value="Glycos_transf_2"/>
    <property type="match status" value="1"/>
</dbReference>
<dbReference type="EMBL" id="JAFMOY010000125">
    <property type="protein sequence ID" value="MBU9845725.1"/>
    <property type="molecule type" value="Genomic_DNA"/>
</dbReference>
<dbReference type="RefSeq" id="WP_217149406.1">
    <property type="nucleotide sequence ID" value="NZ_JAFMOY010000125.1"/>
</dbReference>
<sequence>MKQLTPIIIMTRNENGLLKKCIESILRTTFCPFHIYIIDNNSDDKEQIKILNEYSTHEKVSVLKNKNNLWVLGLNKHLDVIRKTINSEFFILTDGDIEFKNNNDKVCWLSELIEYMEQYKCIGKIGISLDWNLISDDPFYKEIYEQEAKLYDKNSKIGPLFISPVDTTAAIYRWDWSITGYKFYPDHIRYLRPELYSCRTPRFFTVDHHGWINYKLEPQQSNLEDKIKCFTLMGADIKKTQLKSINYKIILFNKFLARPIKIFWGMRRRFYLFKYILGKGMRKFDNH</sequence>
<evidence type="ECO:0000259" key="1">
    <source>
        <dbReference type="Pfam" id="PF00535"/>
    </source>
</evidence>
<dbReference type="InterPro" id="IPR001173">
    <property type="entry name" value="Glyco_trans_2-like"/>
</dbReference>
<gene>
    <name evidence="2" type="ORF">J1784_11970</name>
</gene>
<evidence type="ECO:0000313" key="3">
    <source>
        <dbReference type="Proteomes" id="UP000739284"/>
    </source>
</evidence>
<accession>A0ABS6LFM7</accession>
<protein>
    <submittedName>
        <fullName evidence="2">Glycosyltransferase</fullName>
    </submittedName>
</protein>
<keyword evidence="3" id="KW-1185">Reference proteome</keyword>
<name>A0ABS6LFM7_9GAMM</name>
<comment type="caution">
    <text evidence="2">The sequence shown here is derived from an EMBL/GenBank/DDBJ whole genome shotgun (WGS) entry which is preliminary data.</text>
</comment>
<dbReference type="Proteomes" id="UP000739284">
    <property type="component" value="Unassembled WGS sequence"/>
</dbReference>
<evidence type="ECO:0000313" key="2">
    <source>
        <dbReference type="EMBL" id="MBU9845725.1"/>
    </source>
</evidence>
<proteinExistence type="predicted"/>
<feature type="domain" description="Glycosyltransferase 2-like" evidence="1">
    <location>
        <begin position="7"/>
        <end position="121"/>
    </location>
</feature>